<comment type="subunit">
    <text evidence="1 7">Heterotrimer of A, B and C subunits.</text>
</comment>
<dbReference type="Gene3D" id="3.90.1300.10">
    <property type="entry name" value="Amidase signature (AS) domain"/>
    <property type="match status" value="1"/>
</dbReference>
<dbReference type="RefSeq" id="WP_237383762.1">
    <property type="nucleotide sequence ID" value="NZ_CP071793.1"/>
</dbReference>
<dbReference type="InterPro" id="IPR000120">
    <property type="entry name" value="Amidase"/>
</dbReference>
<comment type="catalytic activity">
    <reaction evidence="7">
        <text>L-glutamyl-tRNA(Gln) + L-glutamine + ATP + H2O = L-glutaminyl-tRNA(Gln) + L-glutamate + ADP + phosphate + H(+)</text>
        <dbReference type="Rhea" id="RHEA:17521"/>
        <dbReference type="Rhea" id="RHEA-COMP:9681"/>
        <dbReference type="Rhea" id="RHEA-COMP:9684"/>
        <dbReference type="ChEBI" id="CHEBI:15377"/>
        <dbReference type="ChEBI" id="CHEBI:15378"/>
        <dbReference type="ChEBI" id="CHEBI:29985"/>
        <dbReference type="ChEBI" id="CHEBI:30616"/>
        <dbReference type="ChEBI" id="CHEBI:43474"/>
        <dbReference type="ChEBI" id="CHEBI:58359"/>
        <dbReference type="ChEBI" id="CHEBI:78520"/>
        <dbReference type="ChEBI" id="CHEBI:78521"/>
        <dbReference type="ChEBI" id="CHEBI:456216"/>
        <dbReference type="EC" id="6.3.5.7"/>
    </reaction>
</comment>
<dbReference type="InterPro" id="IPR036928">
    <property type="entry name" value="AS_sf"/>
</dbReference>
<proteinExistence type="inferred from homology"/>
<evidence type="ECO:0000259" key="9">
    <source>
        <dbReference type="Pfam" id="PF01425"/>
    </source>
</evidence>
<dbReference type="NCBIfam" id="TIGR00132">
    <property type="entry name" value="gatA"/>
    <property type="match status" value="1"/>
</dbReference>
<reference evidence="10" key="1">
    <citation type="submission" date="2021-03" db="EMBL/GenBank/DDBJ databases">
        <title>Acanthopleuribacteraceae sp. M133.</title>
        <authorList>
            <person name="Wang G."/>
        </authorList>
    </citation>
    <scope>NUCLEOTIDE SEQUENCE</scope>
    <source>
        <strain evidence="10">M133</strain>
    </source>
</reference>
<evidence type="ECO:0000256" key="6">
    <source>
        <dbReference type="ARBA" id="ARBA00022917"/>
    </source>
</evidence>
<dbReference type="PANTHER" id="PTHR11895">
    <property type="entry name" value="TRANSAMIDASE"/>
    <property type="match status" value="1"/>
</dbReference>
<evidence type="ECO:0000313" key="11">
    <source>
        <dbReference type="Proteomes" id="UP000663929"/>
    </source>
</evidence>
<keyword evidence="5 7" id="KW-0067">ATP-binding</keyword>
<dbReference type="EC" id="6.3.5.7" evidence="7"/>
<dbReference type="EMBL" id="CP071793">
    <property type="protein sequence ID" value="QTD53659.1"/>
    <property type="molecule type" value="Genomic_DNA"/>
</dbReference>
<dbReference type="AlphaFoldDB" id="A0A8A4TUM9"/>
<dbReference type="Pfam" id="PF01425">
    <property type="entry name" value="Amidase"/>
    <property type="match status" value="1"/>
</dbReference>
<evidence type="ECO:0000256" key="2">
    <source>
        <dbReference type="ARBA" id="ARBA00014428"/>
    </source>
</evidence>
<feature type="region of interest" description="Disordered" evidence="8">
    <location>
        <begin position="136"/>
        <end position="159"/>
    </location>
</feature>
<gene>
    <name evidence="7 10" type="primary">gatA</name>
    <name evidence="10" type="ORF">J3U87_14490</name>
</gene>
<dbReference type="PANTHER" id="PTHR11895:SF151">
    <property type="entry name" value="GLUTAMYL-TRNA(GLN) AMIDOTRANSFERASE SUBUNIT A"/>
    <property type="match status" value="1"/>
</dbReference>
<organism evidence="10 11">
    <name type="scientific">Sulfidibacter corallicola</name>
    <dbReference type="NCBI Taxonomy" id="2818388"/>
    <lineage>
        <taxon>Bacteria</taxon>
        <taxon>Pseudomonadati</taxon>
        <taxon>Acidobacteriota</taxon>
        <taxon>Holophagae</taxon>
        <taxon>Acanthopleuribacterales</taxon>
        <taxon>Acanthopleuribacteraceae</taxon>
        <taxon>Sulfidibacter</taxon>
    </lineage>
</organism>
<evidence type="ECO:0000313" key="10">
    <source>
        <dbReference type="EMBL" id="QTD53659.1"/>
    </source>
</evidence>
<evidence type="ECO:0000256" key="8">
    <source>
        <dbReference type="SAM" id="MobiDB-lite"/>
    </source>
</evidence>
<dbReference type="GO" id="GO:0050567">
    <property type="term" value="F:glutaminyl-tRNA synthase (glutamine-hydrolyzing) activity"/>
    <property type="evidence" value="ECO:0007669"/>
    <property type="project" value="UniProtKB-UniRule"/>
</dbReference>
<evidence type="ECO:0000256" key="1">
    <source>
        <dbReference type="ARBA" id="ARBA00011123"/>
    </source>
</evidence>
<keyword evidence="3 7" id="KW-0436">Ligase</keyword>
<evidence type="ECO:0000256" key="5">
    <source>
        <dbReference type="ARBA" id="ARBA00022840"/>
    </source>
</evidence>
<keyword evidence="4 7" id="KW-0547">Nucleotide-binding</keyword>
<dbReference type="GO" id="GO:0006412">
    <property type="term" value="P:translation"/>
    <property type="evidence" value="ECO:0007669"/>
    <property type="project" value="UniProtKB-UniRule"/>
</dbReference>
<dbReference type="SUPFAM" id="SSF75304">
    <property type="entry name" value="Amidase signature (AS) enzymes"/>
    <property type="match status" value="1"/>
</dbReference>
<name>A0A8A4TUM9_SULCO</name>
<comment type="function">
    <text evidence="7">Allows the formation of correctly charged Gln-tRNA(Gln) through the transamidation of misacylated Glu-tRNA(Gln) in organisms which lack glutaminyl-tRNA synthetase. The reaction takes place in the presence of glutamine and ATP through an activated gamma-phospho-Glu-tRNA(Gln).</text>
</comment>
<dbReference type="KEGG" id="scor:J3U87_14490"/>
<evidence type="ECO:0000256" key="7">
    <source>
        <dbReference type="HAMAP-Rule" id="MF_00120"/>
    </source>
</evidence>
<keyword evidence="11" id="KW-1185">Reference proteome</keyword>
<feature type="active site" description="Charge relay system" evidence="7">
    <location>
        <position position="80"/>
    </location>
</feature>
<protein>
    <recommendedName>
        <fullName evidence="2 7">Glutamyl-tRNA(Gln) amidotransferase subunit A</fullName>
        <shortName evidence="7">Glu-ADT subunit A</shortName>
        <ecNumber evidence="7">6.3.5.7</ecNumber>
    </recommendedName>
</protein>
<comment type="similarity">
    <text evidence="7">Belongs to the amidase family. GatA subfamily.</text>
</comment>
<accession>A0A8A4TUM9</accession>
<feature type="active site" description="Acyl-ester intermediate" evidence="7">
    <location>
        <position position="179"/>
    </location>
</feature>
<keyword evidence="6 7" id="KW-0648">Protein biosynthesis</keyword>
<feature type="domain" description="Amidase" evidence="9">
    <location>
        <begin position="26"/>
        <end position="468"/>
    </location>
</feature>
<sequence>MAIETGKTTKEMLAALQRGDFTSEALTRACLDEIRERDEALGAFLSIDEAEALAAARETDRKRAAGEPLGSLAGVPIAIKDNINITGRKTTCASKILEAFVSPYDASVIAKLREADAILIGKTNMDEFAMGSSTEFSGLQKTRNPVDPERVPGGSSGGSTAAVGADLVPLALGSSTGGSIRQPAAFCGVTGLKPTYGRVSRFGLVAYGSSLDQIGPIARDVDGVARLFQVIAGHCERDSTSARVATADVLADLETPPAGLKVGLPVEFSSGDVQPEIKAAMAKLVARLEEAGAEIVEVSLPHTEYAIPAYYLLATAEASSNLARFDGVRYTHRTADAANLRDMYVRSRSEGFGIEVKRRILLGTYCLSSGYYEGYYLNAQRVRTKIIEDYRAAFAKVDVLLAPTTPTTAFPFGDRTDDPMSMYLSDIFTVTANLAGIPAMSLPYGADGDGLPIGLQLMGNHFQEAHLLRTARLVETLRD</sequence>
<evidence type="ECO:0000256" key="3">
    <source>
        <dbReference type="ARBA" id="ARBA00022598"/>
    </source>
</evidence>
<dbReference type="GO" id="GO:0005524">
    <property type="term" value="F:ATP binding"/>
    <property type="evidence" value="ECO:0007669"/>
    <property type="project" value="UniProtKB-KW"/>
</dbReference>
<dbReference type="Proteomes" id="UP000663929">
    <property type="component" value="Chromosome"/>
</dbReference>
<evidence type="ECO:0000256" key="4">
    <source>
        <dbReference type="ARBA" id="ARBA00022741"/>
    </source>
</evidence>
<feature type="active site" description="Charge relay system" evidence="7">
    <location>
        <position position="155"/>
    </location>
</feature>
<dbReference type="HAMAP" id="MF_00120">
    <property type="entry name" value="GatA"/>
    <property type="match status" value="1"/>
</dbReference>
<dbReference type="GO" id="GO:0030956">
    <property type="term" value="C:glutamyl-tRNA(Gln) amidotransferase complex"/>
    <property type="evidence" value="ECO:0007669"/>
    <property type="project" value="InterPro"/>
</dbReference>
<dbReference type="InterPro" id="IPR023631">
    <property type="entry name" value="Amidase_dom"/>
</dbReference>
<dbReference type="InterPro" id="IPR004412">
    <property type="entry name" value="GatA"/>
</dbReference>